<comment type="caution">
    <text evidence="1">The sequence shown here is derived from an EMBL/GenBank/DDBJ whole genome shotgun (WGS) entry which is preliminary data.</text>
</comment>
<dbReference type="Proteomes" id="UP000004348">
    <property type="component" value="Chromosome"/>
</dbReference>
<protein>
    <submittedName>
        <fullName evidence="1">Uncharacterized protein</fullName>
    </submittedName>
</protein>
<sequence length="71" mass="7753">MLTLAGNQFSVKCAIMRAIGFVIHWNFFHAVVMTSLSTKPTNFLSITGSTGFHTIDTIFAGKKLLGCLDKC</sequence>
<dbReference type="HOGENOM" id="CLU_2730153_0_0_2"/>
<dbReference type="AlphaFoldDB" id="F3KLD0"/>
<dbReference type="EMBL" id="AEGP01000047">
    <property type="protein sequence ID" value="EGG41786.1"/>
    <property type="molecule type" value="Genomic_DNA"/>
</dbReference>
<proteinExistence type="predicted"/>
<accession>F3KLD0</accession>
<organism evidence="1">
    <name type="scientific">Candidatus Nitrosarchaeum limnium SFB1</name>
    <dbReference type="NCBI Taxonomy" id="886738"/>
    <lineage>
        <taxon>Archaea</taxon>
        <taxon>Nitrososphaerota</taxon>
        <taxon>Nitrososphaeria</taxon>
        <taxon>Nitrosopumilales</taxon>
        <taxon>Nitrosopumilaceae</taxon>
        <taxon>Nitrosarchaeum</taxon>
    </lineage>
</organism>
<gene>
    <name evidence="1" type="ORF">Nlim_1310</name>
</gene>
<name>F3KLD0_9ARCH</name>
<evidence type="ECO:0000313" key="1">
    <source>
        <dbReference type="EMBL" id="EGG41786.1"/>
    </source>
</evidence>
<reference evidence="1" key="1">
    <citation type="journal article" date="2011" name="PLoS ONE">
        <title>Genome of a low-salinity ammonia-oxidizing archaeon determined by single-cell and metagenomic analysis.</title>
        <authorList>
            <person name="Blainey P.C."/>
            <person name="Mosier A.C."/>
            <person name="Potanina A."/>
            <person name="Francis C.A."/>
            <person name="Quake S.R."/>
        </authorList>
    </citation>
    <scope>NUCLEOTIDE SEQUENCE [LARGE SCALE GENOMIC DNA]</scope>
    <source>
        <strain evidence="1">SFB1</strain>
    </source>
</reference>